<sequence>MEPPLPYPSSYAGTNEWAWSSAKLGLRQSEVFALHERFNTRQIRLQDPWAFHRDVADWPTRATSSTHLTPSSLAQRDLRLAEMDEAWLEVKGLLAGTLGEPRAWAQLPRRHTYAYDAALGRGNDTRLPSETRPPPPLPTDLPSPELSPAETPTLPKMKQGKKRGRQDDNETSSRKRRTRSGRGEIRA</sequence>
<protein>
    <submittedName>
        <fullName evidence="2">Uncharacterized protein</fullName>
    </submittedName>
</protein>
<feature type="region of interest" description="Disordered" evidence="1">
    <location>
        <begin position="120"/>
        <end position="187"/>
    </location>
</feature>
<dbReference type="AlphaFoldDB" id="A0AA38RYS6"/>
<keyword evidence="3" id="KW-1185">Reference proteome</keyword>
<comment type="caution">
    <text evidence="2">The sequence shown here is derived from an EMBL/GenBank/DDBJ whole genome shotgun (WGS) entry which is preliminary data.</text>
</comment>
<evidence type="ECO:0000313" key="3">
    <source>
        <dbReference type="Proteomes" id="UP001174691"/>
    </source>
</evidence>
<reference evidence="2" key="1">
    <citation type="submission" date="2022-07" db="EMBL/GenBank/DDBJ databases">
        <title>Fungi with potential for degradation of polypropylene.</title>
        <authorList>
            <person name="Gostincar C."/>
        </authorList>
    </citation>
    <scope>NUCLEOTIDE SEQUENCE</scope>
    <source>
        <strain evidence="2">EXF-13287</strain>
    </source>
</reference>
<dbReference type="EMBL" id="JANBVN010000026">
    <property type="protein sequence ID" value="KAJ9161154.1"/>
    <property type="molecule type" value="Genomic_DNA"/>
</dbReference>
<feature type="compositionally biased region" description="Pro residues" evidence="1">
    <location>
        <begin position="131"/>
        <end position="141"/>
    </location>
</feature>
<dbReference type="Proteomes" id="UP001174691">
    <property type="component" value="Unassembled WGS sequence"/>
</dbReference>
<evidence type="ECO:0000313" key="2">
    <source>
        <dbReference type="EMBL" id="KAJ9161154.1"/>
    </source>
</evidence>
<organism evidence="2 3">
    <name type="scientific">Coniochaeta hoffmannii</name>
    <dbReference type="NCBI Taxonomy" id="91930"/>
    <lineage>
        <taxon>Eukaryota</taxon>
        <taxon>Fungi</taxon>
        <taxon>Dikarya</taxon>
        <taxon>Ascomycota</taxon>
        <taxon>Pezizomycotina</taxon>
        <taxon>Sordariomycetes</taxon>
        <taxon>Sordariomycetidae</taxon>
        <taxon>Coniochaetales</taxon>
        <taxon>Coniochaetaceae</taxon>
        <taxon>Coniochaeta</taxon>
    </lineage>
</organism>
<accession>A0AA38RYS6</accession>
<gene>
    <name evidence="2" type="ORF">NKR19_g2556</name>
</gene>
<name>A0AA38RYS6_9PEZI</name>
<proteinExistence type="predicted"/>
<evidence type="ECO:0000256" key="1">
    <source>
        <dbReference type="SAM" id="MobiDB-lite"/>
    </source>
</evidence>